<dbReference type="Proteomes" id="UP000008553">
    <property type="component" value="Unassembled WGS sequence"/>
</dbReference>
<accession>Q7RGW2</accession>
<comment type="caution">
    <text evidence="1">The sequence shown here is derived from an EMBL/GenBank/DDBJ whole genome shotgun (WGS) entry which is preliminary data.</text>
</comment>
<dbReference type="AlphaFoldDB" id="Q7RGW2"/>
<name>Q7RGW2_PLAYO</name>
<keyword evidence="2" id="KW-1185">Reference proteome</keyword>
<organism evidence="1 2">
    <name type="scientific">Plasmodium yoelii yoelii</name>
    <dbReference type="NCBI Taxonomy" id="73239"/>
    <lineage>
        <taxon>Eukaryota</taxon>
        <taxon>Sar</taxon>
        <taxon>Alveolata</taxon>
        <taxon>Apicomplexa</taxon>
        <taxon>Aconoidasida</taxon>
        <taxon>Haemosporida</taxon>
        <taxon>Plasmodiidae</taxon>
        <taxon>Plasmodium</taxon>
        <taxon>Plasmodium (Vinckeia)</taxon>
    </lineage>
</organism>
<protein>
    <submittedName>
        <fullName evidence="1">Uncharacterized protein</fullName>
    </submittedName>
</protein>
<dbReference type="EMBL" id="AABL01001270">
    <property type="protein sequence ID" value="EAA16064.1"/>
    <property type="molecule type" value="Genomic_DNA"/>
</dbReference>
<reference evidence="1 2" key="1">
    <citation type="journal article" date="2002" name="Nature">
        <title>Genome sequence and comparative analysis of the model rodent malaria parasite Plasmodium yoelii yoelii.</title>
        <authorList>
            <person name="Carlton J.M."/>
            <person name="Angiuoli S.V."/>
            <person name="Suh B.B."/>
            <person name="Kooij T.W."/>
            <person name="Pertea M."/>
            <person name="Silva J.C."/>
            <person name="Ermolaeva M.D."/>
            <person name="Allen J.E."/>
            <person name="Selengut J.D."/>
            <person name="Koo H.L."/>
            <person name="Peterson J.D."/>
            <person name="Pop M."/>
            <person name="Kosack D.S."/>
            <person name="Shumway M.F."/>
            <person name="Bidwell S.L."/>
            <person name="Shallom S.J."/>
            <person name="van Aken S.E."/>
            <person name="Riedmuller S.B."/>
            <person name="Feldblyum T.V."/>
            <person name="Cho J.K."/>
            <person name="Quackenbush J."/>
            <person name="Sedegah M."/>
            <person name="Shoaibi A."/>
            <person name="Cummings L.M."/>
            <person name="Florens L."/>
            <person name="Yates J.R."/>
            <person name="Raine J.D."/>
            <person name="Sinden R.E."/>
            <person name="Harris M.A."/>
            <person name="Cunningham D.A."/>
            <person name="Preiser P.R."/>
            <person name="Bergman L.W."/>
            <person name="Vaidya A.B."/>
            <person name="van Lin L.H."/>
            <person name="Janse C.J."/>
            <person name="Waters A.P."/>
            <person name="Smith H.O."/>
            <person name="White O.R."/>
            <person name="Salzberg S.L."/>
            <person name="Venter J.C."/>
            <person name="Fraser C.M."/>
            <person name="Hoffman S.L."/>
            <person name="Gardner M.J."/>
            <person name="Carucci D.J."/>
        </authorList>
    </citation>
    <scope>NUCLEOTIDE SEQUENCE [LARGE SCALE GENOMIC DNA]</scope>
    <source>
        <strain evidence="1 2">17XNL</strain>
    </source>
</reference>
<evidence type="ECO:0000313" key="2">
    <source>
        <dbReference type="Proteomes" id="UP000008553"/>
    </source>
</evidence>
<sequence length="52" mass="5887">MLSSPFHINDNAPLGVHIFNFISKLNIRDDTYIKLVFNPNPNTSSINITLTQ</sequence>
<gene>
    <name evidence="1" type="ORF">PY04234</name>
</gene>
<dbReference type="InParanoid" id="Q7RGW2"/>
<dbReference type="PaxDb" id="73239-Q7RGW2"/>
<proteinExistence type="predicted"/>
<evidence type="ECO:0000313" key="1">
    <source>
        <dbReference type="EMBL" id="EAA16064.1"/>
    </source>
</evidence>